<evidence type="ECO:0000313" key="1">
    <source>
        <dbReference type="EMBL" id="SVD76358.1"/>
    </source>
</evidence>
<dbReference type="AlphaFoldDB" id="A0A382Y1H9"/>
<reference evidence="1" key="1">
    <citation type="submission" date="2018-05" db="EMBL/GenBank/DDBJ databases">
        <authorList>
            <person name="Lanie J.A."/>
            <person name="Ng W.-L."/>
            <person name="Kazmierczak K.M."/>
            <person name="Andrzejewski T.M."/>
            <person name="Davidsen T.M."/>
            <person name="Wayne K.J."/>
            <person name="Tettelin H."/>
            <person name="Glass J.I."/>
            <person name="Rusch D."/>
            <person name="Podicherti R."/>
            <person name="Tsui H.-C.T."/>
            <person name="Winkler M.E."/>
        </authorList>
    </citation>
    <scope>NUCLEOTIDE SEQUENCE</scope>
</reference>
<accession>A0A382Y1H9</accession>
<name>A0A382Y1H9_9ZZZZ</name>
<sequence>MAHEQKNVASHVHPIQKQTTVTMRRAKIVPFKKNITNSLFKKDLFEKKWKKCKYQKIKMIHIKALKTRNAQI</sequence>
<gene>
    <name evidence="1" type="ORF">METZ01_LOCUS429212</name>
</gene>
<dbReference type="EMBL" id="UINC01171673">
    <property type="protein sequence ID" value="SVD76358.1"/>
    <property type="molecule type" value="Genomic_DNA"/>
</dbReference>
<proteinExistence type="predicted"/>
<protein>
    <submittedName>
        <fullName evidence="1">Uncharacterized protein</fullName>
    </submittedName>
</protein>
<organism evidence="1">
    <name type="scientific">marine metagenome</name>
    <dbReference type="NCBI Taxonomy" id="408172"/>
    <lineage>
        <taxon>unclassified sequences</taxon>
        <taxon>metagenomes</taxon>
        <taxon>ecological metagenomes</taxon>
    </lineage>
</organism>